<dbReference type="InterPro" id="IPR052171">
    <property type="entry name" value="NHEJ_LigD"/>
</dbReference>
<feature type="domain" description="DNA ligase D polymerase" evidence="2">
    <location>
        <begin position="48"/>
        <end position="302"/>
    </location>
</feature>
<dbReference type="PANTHER" id="PTHR42705">
    <property type="entry name" value="BIFUNCTIONAL NON-HOMOLOGOUS END JOINING PROTEIN LIGD"/>
    <property type="match status" value="1"/>
</dbReference>
<name>A0ABY0DMQ0_9BRAD</name>
<evidence type="ECO:0000313" key="3">
    <source>
        <dbReference type="EMBL" id="RXG94977.1"/>
    </source>
</evidence>
<evidence type="ECO:0000256" key="1">
    <source>
        <dbReference type="SAM" id="MobiDB-lite"/>
    </source>
</evidence>
<dbReference type="Proteomes" id="UP000289946">
    <property type="component" value="Unassembled WGS sequence"/>
</dbReference>
<dbReference type="NCBIfam" id="TIGR02778">
    <property type="entry name" value="ligD_pol"/>
    <property type="match status" value="1"/>
</dbReference>
<feature type="region of interest" description="Disordered" evidence="1">
    <location>
        <begin position="1"/>
        <end position="28"/>
    </location>
</feature>
<comment type="caution">
    <text evidence="3">The sequence shown here is derived from an EMBL/GenBank/DDBJ whole genome shotgun (WGS) entry which is preliminary data.</text>
</comment>
<proteinExistence type="predicted"/>
<dbReference type="InterPro" id="IPR014145">
    <property type="entry name" value="LigD_pol_dom"/>
</dbReference>
<gene>
    <name evidence="3" type="ORF">EAS62_15685</name>
</gene>
<reference evidence="3 4" key="1">
    <citation type="submission" date="2018-10" db="EMBL/GenBank/DDBJ databases">
        <title>Bradyrhizobium sp. nov., isolated from effective nodules of peanut in China.</title>
        <authorList>
            <person name="Li Y."/>
        </authorList>
    </citation>
    <scope>NUCLEOTIDE SEQUENCE [LARGE SCALE GENOMIC DNA]</scope>
    <source>
        <strain evidence="3 4">CCBAU 51781</strain>
    </source>
</reference>
<protein>
    <recommendedName>
        <fullName evidence="2">DNA ligase D polymerase domain-containing protein</fullName>
    </recommendedName>
</protein>
<dbReference type="PANTHER" id="PTHR42705:SF2">
    <property type="entry name" value="BIFUNCTIONAL NON-HOMOLOGOUS END JOINING PROTEIN LIGD"/>
    <property type="match status" value="1"/>
</dbReference>
<evidence type="ECO:0000313" key="4">
    <source>
        <dbReference type="Proteomes" id="UP000289946"/>
    </source>
</evidence>
<evidence type="ECO:0000259" key="2">
    <source>
        <dbReference type="Pfam" id="PF21686"/>
    </source>
</evidence>
<dbReference type="EMBL" id="RDRA01000008">
    <property type="protein sequence ID" value="RXG94977.1"/>
    <property type="molecule type" value="Genomic_DNA"/>
</dbReference>
<organism evidence="3 4">
    <name type="scientific">Bradyrhizobium zhanjiangense</name>
    <dbReference type="NCBI Taxonomy" id="1325107"/>
    <lineage>
        <taxon>Bacteria</taxon>
        <taxon>Pseudomonadati</taxon>
        <taxon>Pseudomonadota</taxon>
        <taxon>Alphaproteobacteria</taxon>
        <taxon>Hyphomicrobiales</taxon>
        <taxon>Nitrobacteraceae</taxon>
        <taxon>Bradyrhizobium</taxon>
    </lineage>
</organism>
<feature type="compositionally biased region" description="Low complexity" evidence="1">
    <location>
        <begin position="19"/>
        <end position="28"/>
    </location>
</feature>
<accession>A0ABY0DMQ0</accession>
<keyword evidence="4" id="KW-1185">Reference proteome</keyword>
<sequence length="330" mass="37224">MDPRGGNAPSGVSRHAQRQARAASQTGARMTVKLTHLDKTFWPKERYTKGDVIAYYEKIAPYLLPYLKNRAEVLNRFPNGINGKHFYQKDVDPEQLPRFVKHVSLRARSAGKTVDYVVCNNKDTLLYLANLGCIEINPWSSRIGHPDKPDFMTLDLDPSKSDDFDSVVDVARATHHVLDGLRVKSYCKTSGKTGIHVLVPLGGKYTFDQVRLFGKLLAERVAADVPALATTQHRIGKRRGKIYLDYMRNAIGQTAAAPYSLRPSLGATVSTPLEWSEVKRGLRPQRFTIKTIFRRLKAKGDLLRPVLRQRTDLHRAIRSLERDLHEVDAG</sequence>
<dbReference type="Pfam" id="PF21686">
    <property type="entry name" value="LigD_Prim-Pol"/>
    <property type="match status" value="1"/>
</dbReference>
<dbReference type="Gene3D" id="3.90.920.10">
    <property type="entry name" value="DNA primase, PRIM domain"/>
    <property type="match status" value="1"/>
</dbReference>